<name>A0A0E0HAQ5_ORYNI</name>
<reference evidence="1" key="1">
    <citation type="submission" date="2015-04" db="UniProtKB">
        <authorList>
            <consortium name="EnsemblPlants"/>
        </authorList>
    </citation>
    <scope>IDENTIFICATION</scope>
    <source>
        <strain evidence="1">SL10</strain>
    </source>
</reference>
<dbReference type="EnsemblPlants" id="ONIVA05G06790.1">
    <property type="protein sequence ID" value="ONIVA05G06790.1"/>
    <property type="gene ID" value="ONIVA05G06790"/>
</dbReference>
<reference evidence="1" key="2">
    <citation type="submission" date="2018-04" db="EMBL/GenBank/DDBJ databases">
        <title>OnivRS2 (Oryza nivara Reference Sequence Version 2).</title>
        <authorList>
            <person name="Zhang J."/>
            <person name="Kudrna D."/>
            <person name="Lee S."/>
            <person name="Talag J."/>
            <person name="Rajasekar S."/>
            <person name="Welchert J."/>
            <person name="Hsing Y.-I."/>
            <person name="Wing R.A."/>
        </authorList>
    </citation>
    <scope>NUCLEOTIDE SEQUENCE [LARGE SCALE GENOMIC DNA]</scope>
    <source>
        <strain evidence="1">SL10</strain>
    </source>
</reference>
<proteinExistence type="predicted"/>
<dbReference type="AlphaFoldDB" id="A0A0E0HAQ5"/>
<dbReference type="Gramene" id="ONIVA05G06790.1">
    <property type="protein sequence ID" value="ONIVA05G06790.1"/>
    <property type="gene ID" value="ONIVA05G06790"/>
</dbReference>
<protein>
    <submittedName>
        <fullName evidence="1">Uncharacterized protein</fullName>
    </submittedName>
</protein>
<keyword evidence="2" id="KW-1185">Reference proteome</keyword>
<evidence type="ECO:0000313" key="1">
    <source>
        <dbReference type="EnsemblPlants" id="ONIVA05G06790.1"/>
    </source>
</evidence>
<accession>A0A0E0HAQ5</accession>
<sequence length="114" mass="12345">MGLILGLHRVAHIGQRASHPHSSPSSILRRTVRGLLVPLASRRGAAAAAMAHQIRVSLSPSSSFSAPTRRGSQECRVLAPKAMAMDSLELPNGCKNLWNRQKCDVGAPHHDYYT</sequence>
<dbReference type="Proteomes" id="UP000006591">
    <property type="component" value="Chromosome 5"/>
</dbReference>
<dbReference type="HOGENOM" id="CLU_2125089_0_0_1"/>
<organism evidence="1">
    <name type="scientific">Oryza nivara</name>
    <name type="common">Indian wild rice</name>
    <name type="synonym">Oryza sativa f. spontanea</name>
    <dbReference type="NCBI Taxonomy" id="4536"/>
    <lineage>
        <taxon>Eukaryota</taxon>
        <taxon>Viridiplantae</taxon>
        <taxon>Streptophyta</taxon>
        <taxon>Embryophyta</taxon>
        <taxon>Tracheophyta</taxon>
        <taxon>Spermatophyta</taxon>
        <taxon>Magnoliopsida</taxon>
        <taxon>Liliopsida</taxon>
        <taxon>Poales</taxon>
        <taxon>Poaceae</taxon>
        <taxon>BOP clade</taxon>
        <taxon>Oryzoideae</taxon>
        <taxon>Oryzeae</taxon>
        <taxon>Oryzinae</taxon>
        <taxon>Oryza</taxon>
    </lineage>
</organism>
<evidence type="ECO:0000313" key="2">
    <source>
        <dbReference type="Proteomes" id="UP000006591"/>
    </source>
</evidence>